<comment type="catalytic activity">
    <reaction evidence="4">
        <text>L-cysteine + L-glutamate + ATP = gamma-L-glutamyl-L-cysteine + ADP + phosphate + H(+)</text>
        <dbReference type="Rhea" id="RHEA:13285"/>
        <dbReference type="ChEBI" id="CHEBI:15378"/>
        <dbReference type="ChEBI" id="CHEBI:29985"/>
        <dbReference type="ChEBI" id="CHEBI:30616"/>
        <dbReference type="ChEBI" id="CHEBI:35235"/>
        <dbReference type="ChEBI" id="CHEBI:43474"/>
        <dbReference type="ChEBI" id="CHEBI:58173"/>
        <dbReference type="ChEBI" id="CHEBI:456216"/>
        <dbReference type="EC" id="6.3.2.2"/>
    </reaction>
</comment>
<dbReference type="EC" id="6.3.2.2" evidence="4"/>
<evidence type="ECO:0000313" key="5">
    <source>
        <dbReference type="EMBL" id="WGH78253.1"/>
    </source>
</evidence>
<dbReference type="Gene3D" id="3.30.590.20">
    <property type="match status" value="1"/>
</dbReference>
<accession>A0ABY8LDJ3</accession>
<keyword evidence="2 4" id="KW-0547">Nucleotide-binding</keyword>
<comment type="similarity">
    <text evidence="4">Belongs to the glutamate--cysteine ligase type 2 family. YbdK subfamily.</text>
</comment>
<dbReference type="RefSeq" id="WP_279965000.1">
    <property type="nucleotide sequence ID" value="NZ_CP122537.1"/>
</dbReference>
<proteinExistence type="inferred from homology"/>
<dbReference type="NCBIfam" id="TIGR02050">
    <property type="entry name" value="gshA_cyan_rel"/>
    <property type="match status" value="1"/>
</dbReference>
<evidence type="ECO:0000313" key="6">
    <source>
        <dbReference type="Proteomes" id="UP001243420"/>
    </source>
</evidence>
<dbReference type="InterPro" id="IPR014746">
    <property type="entry name" value="Gln_synth/guanido_kin_cat_dom"/>
</dbReference>
<evidence type="ECO:0000256" key="2">
    <source>
        <dbReference type="ARBA" id="ARBA00022741"/>
    </source>
</evidence>
<protein>
    <recommendedName>
        <fullName evidence="4">Putative glutamate--cysteine ligase 2</fullName>
        <ecNumber evidence="4">6.3.2.2</ecNumber>
    </recommendedName>
    <alternativeName>
        <fullName evidence="4">Gamma-glutamylcysteine synthetase 2</fullName>
        <shortName evidence="4">GCS 2</shortName>
        <shortName evidence="4">Gamma-GCS 2</shortName>
    </alternativeName>
</protein>
<evidence type="ECO:0000256" key="1">
    <source>
        <dbReference type="ARBA" id="ARBA00022598"/>
    </source>
</evidence>
<gene>
    <name evidence="5" type="ORF">P8627_14665</name>
</gene>
<dbReference type="InterPro" id="IPR006336">
    <property type="entry name" value="GCS2"/>
</dbReference>
<keyword evidence="3 4" id="KW-0067">ATP-binding</keyword>
<dbReference type="Pfam" id="PF04107">
    <property type="entry name" value="GCS2"/>
    <property type="match status" value="1"/>
</dbReference>
<dbReference type="Proteomes" id="UP001243420">
    <property type="component" value="Chromosome"/>
</dbReference>
<organism evidence="5 6">
    <name type="scientific">Jannaschia ovalis</name>
    <dbReference type="NCBI Taxonomy" id="3038773"/>
    <lineage>
        <taxon>Bacteria</taxon>
        <taxon>Pseudomonadati</taxon>
        <taxon>Pseudomonadota</taxon>
        <taxon>Alphaproteobacteria</taxon>
        <taxon>Rhodobacterales</taxon>
        <taxon>Roseobacteraceae</taxon>
        <taxon>Jannaschia</taxon>
    </lineage>
</organism>
<keyword evidence="1 4" id="KW-0436">Ligase</keyword>
<dbReference type="InterPro" id="IPR011793">
    <property type="entry name" value="YbdK"/>
</dbReference>
<evidence type="ECO:0000256" key="3">
    <source>
        <dbReference type="ARBA" id="ARBA00022840"/>
    </source>
</evidence>
<sequence>MSEPDFTIGIEEEYLLVDPETGALVEAPDALMEAASDRLGSQVSPEFLQCQIEVGTGVCANVGEARDDLKRLRATVAELAGQHGLAPIAASCHPFSDWRDQHFTPKDRYRELARDLQAVAERMLICGMHVHVGIVDEETRIDLMAQFAYFLPHLLALSASSPFWQGDETGLDSYRLTVFDNMPRTGLPPTLSNWSDWRRSVETLVELGVIEDGTKIWWDLRPSDNFPTVETRICDVSPRLETTLTLAALVQATMRRLWRLRQANQRWRVYDRFLIDENRWRAMRHGVRGGLIDFGRRQIVPLPDLVEEWLELIAEDAEALGCTAEVARARDIARGGNAADRQREIFEAARADGADKTDAGRAVVAHLVETFGADL</sequence>
<dbReference type="HAMAP" id="MF_01609">
    <property type="entry name" value="Glu_cys_ligase_2"/>
    <property type="match status" value="1"/>
</dbReference>
<evidence type="ECO:0000256" key="4">
    <source>
        <dbReference type="HAMAP-Rule" id="MF_01609"/>
    </source>
</evidence>
<dbReference type="SUPFAM" id="SSF55931">
    <property type="entry name" value="Glutamine synthetase/guanido kinase"/>
    <property type="match status" value="1"/>
</dbReference>
<dbReference type="InterPro" id="IPR050141">
    <property type="entry name" value="GCL_type2/YbdK_subfam"/>
</dbReference>
<dbReference type="EMBL" id="CP122537">
    <property type="protein sequence ID" value="WGH78253.1"/>
    <property type="molecule type" value="Genomic_DNA"/>
</dbReference>
<dbReference type="NCBIfam" id="NF010039">
    <property type="entry name" value="PRK13515.1"/>
    <property type="match status" value="1"/>
</dbReference>
<dbReference type="PANTHER" id="PTHR36510">
    <property type="entry name" value="GLUTAMATE--CYSTEINE LIGASE 2-RELATED"/>
    <property type="match status" value="1"/>
</dbReference>
<reference evidence="5 6" key="1">
    <citation type="submission" date="2023-04" db="EMBL/GenBank/DDBJ databases">
        <title>Jannaschia ovalis sp. nov., a marine bacterium isolated from sea tidal flat.</title>
        <authorList>
            <person name="Kwon D.Y."/>
            <person name="Kim J.-J."/>
        </authorList>
    </citation>
    <scope>NUCLEOTIDE SEQUENCE [LARGE SCALE GENOMIC DNA]</scope>
    <source>
        <strain evidence="5 6">GRR-S6-38</strain>
    </source>
</reference>
<name>A0ABY8LDJ3_9RHOB</name>
<dbReference type="GO" id="GO:0016874">
    <property type="term" value="F:ligase activity"/>
    <property type="evidence" value="ECO:0007669"/>
    <property type="project" value="UniProtKB-KW"/>
</dbReference>
<dbReference type="PANTHER" id="PTHR36510:SF1">
    <property type="entry name" value="GLUTAMATE--CYSTEINE LIGASE 2-RELATED"/>
    <property type="match status" value="1"/>
</dbReference>
<keyword evidence="6" id="KW-1185">Reference proteome</keyword>
<comment type="function">
    <text evidence="4">ATP-dependent carboxylate-amine ligase which exhibits weak glutamate--cysteine ligase activity.</text>
</comment>